<evidence type="ECO:0000259" key="11">
    <source>
        <dbReference type="Pfam" id="PF00263"/>
    </source>
</evidence>
<dbReference type="InterPro" id="IPR001775">
    <property type="entry name" value="GspD/PilQ"/>
</dbReference>
<dbReference type="InterPro" id="IPR038591">
    <property type="entry name" value="NolW-like_sf"/>
</dbReference>
<dbReference type="Pfam" id="PF00263">
    <property type="entry name" value="Secretin"/>
    <property type="match status" value="1"/>
</dbReference>
<feature type="domain" description="Type II/III secretion system secretin-like" evidence="11">
    <location>
        <begin position="497"/>
        <end position="664"/>
    </location>
</feature>
<evidence type="ECO:0000256" key="7">
    <source>
        <dbReference type="ARBA" id="ARBA00023136"/>
    </source>
</evidence>
<evidence type="ECO:0000256" key="9">
    <source>
        <dbReference type="RuleBase" id="RU004004"/>
    </source>
</evidence>
<evidence type="ECO:0000256" key="1">
    <source>
        <dbReference type="ARBA" id="ARBA00004442"/>
    </source>
</evidence>
<comment type="caution">
    <text evidence="13">The sequence shown here is derived from an EMBL/GenBank/DDBJ whole genome shotgun (WGS) entry which is preliminary data.</text>
</comment>
<keyword evidence="8" id="KW-0998">Cell outer membrane</keyword>
<dbReference type="NCBIfam" id="TIGR02517">
    <property type="entry name" value="type_II_gspD"/>
    <property type="match status" value="1"/>
</dbReference>
<reference evidence="13" key="1">
    <citation type="journal article" date="2020" name="mSystems">
        <title>Genome- and Community-Level Interaction Insights into Carbon Utilization and Element Cycling Functions of Hydrothermarchaeota in Hydrothermal Sediment.</title>
        <authorList>
            <person name="Zhou Z."/>
            <person name="Liu Y."/>
            <person name="Xu W."/>
            <person name="Pan J."/>
            <person name="Luo Z.H."/>
            <person name="Li M."/>
        </authorList>
    </citation>
    <scope>NUCLEOTIDE SEQUENCE [LARGE SCALE GENOMIC DNA]</scope>
    <source>
        <strain evidence="13">SpSt-106</strain>
    </source>
</reference>
<keyword evidence="3 9" id="KW-0813">Transport</keyword>
<keyword evidence="4" id="KW-1134">Transmembrane beta strand</keyword>
<dbReference type="PRINTS" id="PR00811">
    <property type="entry name" value="BCTERIALGSPD"/>
</dbReference>
<comment type="subcellular location">
    <subcellularLocation>
        <location evidence="1 9">Cell outer membrane</location>
    </subcellularLocation>
</comment>
<dbReference type="AlphaFoldDB" id="A0A7V5XHD6"/>
<dbReference type="InterPro" id="IPR004846">
    <property type="entry name" value="T2SS/T3SS_dom"/>
</dbReference>
<keyword evidence="5 10" id="KW-0732">Signal</keyword>
<dbReference type="PANTHER" id="PTHR30332:SF24">
    <property type="entry name" value="SECRETIN GSPD-RELATED"/>
    <property type="match status" value="1"/>
</dbReference>
<dbReference type="Pfam" id="PF03958">
    <property type="entry name" value="Secretin_N"/>
    <property type="match status" value="2"/>
</dbReference>
<evidence type="ECO:0000256" key="2">
    <source>
        <dbReference type="ARBA" id="ARBA00006980"/>
    </source>
</evidence>
<gene>
    <name evidence="13" type="primary">gspD</name>
    <name evidence="13" type="ORF">ENM15_06890</name>
</gene>
<dbReference type="GO" id="GO:0015628">
    <property type="term" value="P:protein secretion by the type II secretion system"/>
    <property type="evidence" value="ECO:0007669"/>
    <property type="project" value="InterPro"/>
</dbReference>
<evidence type="ECO:0000256" key="6">
    <source>
        <dbReference type="ARBA" id="ARBA00022927"/>
    </source>
</evidence>
<dbReference type="GO" id="GO:0015627">
    <property type="term" value="C:type II protein secretion system complex"/>
    <property type="evidence" value="ECO:0007669"/>
    <property type="project" value="InterPro"/>
</dbReference>
<proteinExistence type="inferred from homology"/>
<evidence type="ECO:0000259" key="12">
    <source>
        <dbReference type="Pfam" id="PF03958"/>
    </source>
</evidence>
<evidence type="ECO:0000256" key="4">
    <source>
        <dbReference type="ARBA" id="ARBA00022452"/>
    </source>
</evidence>
<dbReference type="InterPro" id="IPR005644">
    <property type="entry name" value="NolW-like"/>
</dbReference>
<comment type="similarity">
    <text evidence="2">Belongs to the bacterial secretin family. GSP D subfamily.</text>
</comment>
<evidence type="ECO:0000256" key="10">
    <source>
        <dbReference type="SAM" id="SignalP"/>
    </source>
</evidence>
<name>A0A7V5XHD6_9BACT</name>
<feature type="domain" description="NolW-like" evidence="12">
    <location>
        <begin position="192"/>
        <end position="249"/>
    </location>
</feature>
<evidence type="ECO:0000256" key="8">
    <source>
        <dbReference type="ARBA" id="ARBA00023237"/>
    </source>
</evidence>
<dbReference type="InterPro" id="IPR013356">
    <property type="entry name" value="T2SS_GspD"/>
</dbReference>
<evidence type="ECO:0000256" key="5">
    <source>
        <dbReference type="ARBA" id="ARBA00022729"/>
    </source>
</evidence>
<dbReference type="PANTHER" id="PTHR30332">
    <property type="entry name" value="PROBABLE GENERAL SECRETION PATHWAY PROTEIN D"/>
    <property type="match status" value="1"/>
</dbReference>
<sequence length="684" mass="76643">MKRLCFFLFVLFFISNCAKVSEKPPIPQTLEKYKKEVSIKKEETVEEEKKKRIIEEITLPKYKKEEKIIEPEEKLEPEKIKLPDEKVIINALNVPLFDFLLYVFGEVLKVPFIMDHEISNISTPLTLRTPEPVPSKQALEMIVEILKKIGINVSTKAGALYISKPKETLSTSPPTRVFVGEDIALSSQNIMHIIPLKYVKAQDIVPFISETYKGSIIVKVFPKENAIALTGQGIQIRNILDFIKAVDIPYMSDKKVFLIRLLYWKSEDFIKQISEIFQGIGIPVAKSQNEPGIYFIPIKYLNSVLAICPDENSSKILQDWISKIDTPESVGTEEKVFIYSPLYIRAVDLVEAVKNLFTGSHISSTQTSPPPQTDKKTVETTPSLTKQIFSAESLKITADDKRNTVITITTPSNYKMLLELFKQIDKPTRQVLIETVIAEVTLKDDLRYGVEWFIRNKMAEGTYTIQTLEKLGVSTTSGLVYQFVTDSEKFKLLINLLAQKNLINILSTPRLLVLDNEEATINIGVDVPVVTGEVTTSTVTTAGEVGIVRSIQYRSTGIILKVKPTINTAGLLTLNITQEVSQAQTNIISAIESPIILTRKINTVITAPSEHTIVLGGLIEENKSLTETKVPLLGDIPGIGNLFKSVSEGVSKTELIIMLTPKILTTVDELLNIAEELKKEFFKK</sequence>
<feature type="signal peptide" evidence="10">
    <location>
        <begin position="1"/>
        <end position="20"/>
    </location>
</feature>
<feature type="domain" description="NolW-like" evidence="12">
    <location>
        <begin position="337"/>
        <end position="430"/>
    </location>
</feature>
<dbReference type="Gene3D" id="3.55.50.30">
    <property type="match status" value="1"/>
</dbReference>
<keyword evidence="4" id="KW-0812">Transmembrane</keyword>
<keyword evidence="7" id="KW-0472">Membrane</keyword>
<dbReference type="InterPro" id="IPR050810">
    <property type="entry name" value="Bact_Secretion_Sys_Channel"/>
</dbReference>
<keyword evidence="6" id="KW-0653">Protein transport</keyword>
<protein>
    <submittedName>
        <fullName evidence="13">Type II secretion system protein GspD</fullName>
    </submittedName>
</protein>
<dbReference type="GO" id="GO:0009279">
    <property type="term" value="C:cell outer membrane"/>
    <property type="evidence" value="ECO:0007669"/>
    <property type="project" value="UniProtKB-SubCell"/>
</dbReference>
<dbReference type="EMBL" id="DRWR01000114">
    <property type="protein sequence ID" value="HHQ16519.1"/>
    <property type="molecule type" value="Genomic_DNA"/>
</dbReference>
<organism evidence="13">
    <name type="scientific">Thermodesulfobacterium geofontis</name>
    <dbReference type="NCBI Taxonomy" id="1295609"/>
    <lineage>
        <taxon>Bacteria</taxon>
        <taxon>Pseudomonadati</taxon>
        <taxon>Thermodesulfobacteriota</taxon>
        <taxon>Thermodesulfobacteria</taxon>
        <taxon>Thermodesulfobacteriales</taxon>
        <taxon>Thermodesulfobacteriaceae</taxon>
        <taxon>Thermodesulfobacterium</taxon>
    </lineage>
</organism>
<evidence type="ECO:0000256" key="3">
    <source>
        <dbReference type="ARBA" id="ARBA00022448"/>
    </source>
</evidence>
<dbReference type="Gene3D" id="3.30.1370.120">
    <property type="match status" value="2"/>
</dbReference>
<feature type="chain" id="PRO_5030658379" evidence="10">
    <location>
        <begin position="21"/>
        <end position="684"/>
    </location>
</feature>
<evidence type="ECO:0000313" key="13">
    <source>
        <dbReference type="EMBL" id="HHQ16519.1"/>
    </source>
</evidence>
<accession>A0A7V5XHD6</accession>